<evidence type="ECO:0000256" key="1">
    <source>
        <dbReference type="SAM" id="MobiDB-lite"/>
    </source>
</evidence>
<proteinExistence type="predicted"/>
<sequence length="249" mass="27085" precursor="true">MLRTRRRLLQAAAVLPALRGLQAARKEFWETKEPAQWSSEEKLILLGQSPWAREGIVRFDAGKRNEPYQGVARPGNGVPGALPGSLPGAPESVPFGDRPPPVPTTDTGQSIQFPVLARWETAQPVRLAGGPELPDGTSGFYVIRLRGMPLLPPPKVKEGEPAPNPNEGMLEAIKQNSRLERKDKPAIPCSHLLTGSGKSATELLLFFARGTDPITVAEKAVTLDSRFGPFHLSIKFPLKDMMYKGSLAI</sequence>
<feature type="compositionally biased region" description="Low complexity" evidence="1">
    <location>
        <begin position="79"/>
        <end position="90"/>
    </location>
</feature>
<dbReference type="AlphaFoldDB" id="Q020I4"/>
<dbReference type="InParanoid" id="Q020I4"/>
<dbReference type="KEGG" id="sus:Acid_3698"/>
<protein>
    <submittedName>
        <fullName evidence="2">Uncharacterized protein</fullName>
    </submittedName>
</protein>
<dbReference type="STRING" id="234267.Acid_3698"/>
<organism evidence="2">
    <name type="scientific">Solibacter usitatus (strain Ellin6076)</name>
    <dbReference type="NCBI Taxonomy" id="234267"/>
    <lineage>
        <taxon>Bacteria</taxon>
        <taxon>Pseudomonadati</taxon>
        <taxon>Acidobacteriota</taxon>
        <taxon>Terriglobia</taxon>
        <taxon>Bryobacterales</taxon>
        <taxon>Solibacteraceae</taxon>
        <taxon>Candidatus Solibacter</taxon>
    </lineage>
</organism>
<dbReference type="EMBL" id="CP000473">
    <property type="protein sequence ID" value="ABJ84669.1"/>
    <property type="molecule type" value="Genomic_DNA"/>
</dbReference>
<dbReference type="OrthoDB" id="133231at2"/>
<name>Q020I4_SOLUE</name>
<accession>Q020I4</accession>
<feature type="region of interest" description="Disordered" evidence="1">
    <location>
        <begin position="67"/>
        <end position="90"/>
    </location>
</feature>
<dbReference type="HOGENOM" id="CLU_1022707_0_0_0"/>
<gene>
    <name evidence="2" type="ordered locus">Acid_3698</name>
</gene>
<reference evidence="2" key="1">
    <citation type="submission" date="2006-10" db="EMBL/GenBank/DDBJ databases">
        <title>Complete sequence of Solibacter usitatus Ellin6076.</title>
        <authorList>
            <consortium name="US DOE Joint Genome Institute"/>
            <person name="Copeland A."/>
            <person name="Lucas S."/>
            <person name="Lapidus A."/>
            <person name="Barry K."/>
            <person name="Detter J.C."/>
            <person name="Glavina del Rio T."/>
            <person name="Hammon N."/>
            <person name="Israni S."/>
            <person name="Dalin E."/>
            <person name="Tice H."/>
            <person name="Pitluck S."/>
            <person name="Thompson L.S."/>
            <person name="Brettin T."/>
            <person name="Bruce D."/>
            <person name="Han C."/>
            <person name="Tapia R."/>
            <person name="Gilna P."/>
            <person name="Schmutz J."/>
            <person name="Larimer F."/>
            <person name="Land M."/>
            <person name="Hauser L."/>
            <person name="Kyrpides N."/>
            <person name="Mikhailova N."/>
            <person name="Janssen P.H."/>
            <person name="Kuske C.R."/>
            <person name="Richardson P."/>
        </authorList>
    </citation>
    <scope>NUCLEOTIDE SEQUENCE</scope>
    <source>
        <strain evidence="2">Ellin6076</strain>
    </source>
</reference>
<evidence type="ECO:0000313" key="2">
    <source>
        <dbReference type="EMBL" id="ABJ84669.1"/>
    </source>
</evidence>